<dbReference type="Pfam" id="PF02470">
    <property type="entry name" value="MlaD"/>
    <property type="match status" value="1"/>
</dbReference>
<feature type="coiled-coil region" evidence="1">
    <location>
        <begin position="179"/>
        <end position="252"/>
    </location>
</feature>
<evidence type="ECO:0000256" key="2">
    <source>
        <dbReference type="SAM" id="SignalP"/>
    </source>
</evidence>
<evidence type="ECO:0000313" key="5">
    <source>
        <dbReference type="EMBL" id="KWX02721.1"/>
    </source>
</evidence>
<reference evidence="9" key="1">
    <citation type="submission" date="2015-02" db="EMBL/GenBank/DDBJ databases">
        <title>Physiological reanalysis, assessment of diazotrophy, and genome sequences of multiple isolates of Streptomyces thermoautotrophicus.</title>
        <authorList>
            <person name="MacKellar D.C."/>
            <person name="Lieber L."/>
            <person name="Norman J."/>
            <person name="Bolger A."/>
            <person name="Tobin C."/>
            <person name="Murray J.W."/>
            <person name="Friesen M."/>
            <person name="Prell J."/>
        </authorList>
    </citation>
    <scope>NUCLEOTIDE SEQUENCE [LARGE SCALE GENOMIC DNA]</scope>
    <source>
        <strain evidence="9">UBT1</strain>
    </source>
</reference>
<dbReference type="EMBL" id="JYIK01001093">
    <property type="protein sequence ID" value="KWX06667.1"/>
    <property type="molecule type" value="Genomic_DNA"/>
</dbReference>
<reference evidence="8" key="3">
    <citation type="submission" date="2015-04" db="EMBL/GenBank/DDBJ databases">
        <title>Physiological reanalysis, assessment of diazotrophy, and genome sequences of multiple isolates of Streptomyces thermoautotrophicus.</title>
        <authorList>
            <person name="MacKellar D.C."/>
            <person name="Lieber L."/>
            <person name="Norman J."/>
            <person name="Bolger A."/>
            <person name="Tobin C."/>
            <person name="Murray J.W."/>
            <person name="Chang R."/>
            <person name="Ford T."/>
            <person name="Nguyen P.Q."/>
            <person name="Woodward J."/>
            <person name="Permingeat H."/>
            <person name="Joshi N.S."/>
            <person name="Silver P.A."/>
            <person name="Usadel B."/>
            <person name="Rutherford A.W."/>
            <person name="Friesen M."/>
            <person name="Prell J."/>
        </authorList>
    </citation>
    <scope>NUCLEOTIDE SEQUENCE [LARGE SCALE GENOMIC DNA]</scope>
    <source>
        <strain evidence="8">H1</strain>
    </source>
</reference>
<dbReference type="InterPro" id="IPR003399">
    <property type="entry name" value="Mce/MlaD"/>
</dbReference>
<gene>
    <name evidence="5" type="ORF">LI90_3764</name>
    <name evidence="6" type="ORF">TH66_13325</name>
    <name evidence="7" type="ORF">TR74_21385</name>
</gene>
<evidence type="ECO:0000313" key="9">
    <source>
        <dbReference type="Proteomes" id="UP000070598"/>
    </source>
</evidence>
<protein>
    <submittedName>
        <fullName evidence="6">Mammalian cell entry protein</fullName>
    </submittedName>
    <submittedName>
        <fullName evidence="5">Virulence factor Mce family protein</fullName>
    </submittedName>
</protein>
<evidence type="ECO:0000259" key="3">
    <source>
        <dbReference type="Pfam" id="PF02470"/>
    </source>
</evidence>
<evidence type="ECO:0000313" key="6">
    <source>
        <dbReference type="EMBL" id="KWX03768.1"/>
    </source>
</evidence>
<dbReference type="STRING" id="1469144.LI90_3764"/>
<dbReference type="OrthoDB" id="9774928at2"/>
<evidence type="ECO:0000313" key="8">
    <source>
        <dbReference type="Proteomes" id="UP000070188"/>
    </source>
</evidence>
<dbReference type="Proteomes" id="UP000070188">
    <property type="component" value="Unassembled WGS sequence"/>
</dbReference>
<proteinExistence type="predicted"/>
<dbReference type="Proteomes" id="UP000070598">
    <property type="component" value="Unassembled WGS sequence"/>
</dbReference>
<accession>A0A132N0T7</accession>
<reference evidence="6 10" key="2">
    <citation type="submission" date="2015-02" db="EMBL/GenBank/DDBJ databases">
        <title>Physiological reanalysis, assessment of diazotrophy, and genome sequences of multiple isolates of Streptomyces thermoautotrophicus.</title>
        <authorList>
            <person name="MacKellar D.C."/>
            <person name="Lieber L."/>
            <person name="Norman J."/>
            <person name="Bolger A."/>
            <person name="Tobin C."/>
            <person name="Murray J.W."/>
            <person name="Prell J."/>
        </authorList>
    </citation>
    <scope>NUCLEOTIDE SEQUENCE [LARGE SCALE GENOMIC DNA]</scope>
    <source>
        <strain evidence="6 10">UBT1</strain>
    </source>
</reference>
<feature type="chain" id="PRO_5038292345" evidence="2">
    <location>
        <begin position="21"/>
        <end position="446"/>
    </location>
</feature>
<dbReference type="RefSeq" id="WP_066889919.1">
    <property type="nucleotide sequence ID" value="NZ_CP171739.1"/>
</dbReference>
<comment type="caution">
    <text evidence="6">The sequence shown here is derived from an EMBL/GenBank/DDBJ whole genome shotgun (WGS) entry which is preliminary data.</text>
</comment>
<dbReference type="GO" id="GO:0005576">
    <property type="term" value="C:extracellular region"/>
    <property type="evidence" value="ECO:0007669"/>
    <property type="project" value="TreeGrafter"/>
</dbReference>
<feature type="signal peptide" evidence="2">
    <location>
        <begin position="1"/>
        <end position="20"/>
    </location>
</feature>
<dbReference type="AlphaFoldDB" id="A0A132N0T7"/>
<keyword evidence="1" id="KW-0175">Coiled coil</keyword>
<keyword evidence="2" id="KW-0732">Signal</keyword>
<feature type="domain" description="Mammalian cell entry C-terminal" evidence="4">
    <location>
        <begin position="124"/>
        <end position="311"/>
    </location>
</feature>
<dbReference type="PATRIC" id="fig|1469144.10.peg.4038"/>
<feature type="domain" description="Mce/MlaD" evidence="3">
    <location>
        <begin position="42"/>
        <end position="116"/>
    </location>
</feature>
<evidence type="ECO:0000313" key="10">
    <source>
        <dbReference type="Proteomes" id="UP000070659"/>
    </source>
</evidence>
<name>A0A132N0T7_9ACTN</name>
<dbReference type="EMBL" id="LAXD01000001">
    <property type="protein sequence ID" value="KWX02721.1"/>
    <property type="molecule type" value="Genomic_DNA"/>
</dbReference>
<dbReference type="InterPro" id="IPR024516">
    <property type="entry name" value="Mce_C"/>
</dbReference>
<dbReference type="PANTHER" id="PTHR33371:SF15">
    <property type="entry name" value="LIPOPROTEIN LPRN"/>
    <property type="match status" value="1"/>
</dbReference>
<sequence>MRRVVRALAGAIAGTLLLTACQFNGLYDMPLPGGAAQGDDVYRVTVEFDDVLDLVPRSSVRVDDVTVGTVEKIWLDGWHAKVRLRIKNSVELPDNAVASIRQTSLLGEKFVSLAPPTDQQPVGRLGDGDVIPLSRSSRSIEVEEVLSALSLLLNGGGVAQLRTISHELNEVMAGREDRIKDLLEQLDTLVKSLDQRKAEIVRAIENLDKLSRTLAAQRQTIGVALDQIHPGLKALADQRAQLVQMLQALSELGVVGTRVINASQQDLIANLKALEPILTRLNQAGNDLPKALELLVTFPFPKNAADAVRGSDYTNLRIKADLDLKTLYDNLIERDAGEPRQDCPPLLGCPEVTLPPLVPVPGPIPCPTKPLPGVPLSAHCPTPAPTGKSGGSGSGSRGALCPPICIGGAAYEQGGSGYGAQYYAAYYHGFDPRLVTLLLGPMGGIA</sequence>
<dbReference type="EMBL" id="JYIJ01000017">
    <property type="protein sequence ID" value="KWX03768.1"/>
    <property type="molecule type" value="Genomic_DNA"/>
</dbReference>
<dbReference type="Proteomes" id="UP000070659">
    <property type="component" value="Unassembled WGS sequence"/>
</dbReference>
<dbReference type="PANTHER" id="PTHR33371">
    <property type="entry name" value="INTERMEMBRANE PHOSPHOLIPID TRANSPORT SYSTEM BINDING PROTEIN MLAD-RELATED"/>
    <property type="match status" value="1"/>
</dbReference>
<dbReference type="NCBIfam" id="TIGR00996">
    <property type="entry name" value="Mtu_fam_mce"/>
    <property type="match status" value="1"/>
</dbReference>
<evidence type="ECO:0000259" key="4">
    <source>
        <dbReference type="Pfam" id="PF11887"/>
    </source>
</evidence>
<organism evidence="6 10">
    <name type="scientific">Carbonactinospora thermoautotrophica</name>
    <dbReference type="NCBI Taxonomy" id="1469144"/>
    <lineage>
        <taxon>Bacteria</taxon>
        <taxon>Bacillati</taxon>
        <taxon>Actinomycetota</taxon>
        <taxon>Actinomycetes</taxon>
        <taxon>Kitasatosporales</taxon>
        <taxon>Carbonactinosporaceae</taxon>
        <taxon>Carbonactinospora</taxon>
    </lineage>
</organism>
<keyword evidence="8" id="KW-1185">Reference proteome</keyword>
<reference evidence="5" key="4">
    <citation type="submission" date="2015-04" db="EMBL/GenBank/DDBJ databases">
        <title>Physiological reanalysis, assessment of diazotrophy, and genome sequences of multiple isolates of Streptomyces thermoautotrophicus.</title>
        <authorList>
            <person name="MacKellar D.C."/>
            <person name="Lieber L."/>
            <person name="Norman J."/>
            <person name="Bolger A."/>
            <person name="Tobin C."/>
            <person name="Murray J.W."/>
            <person name="Woodward J."/>
            <person name="Friesen M."/>
            <person name="Prell J."/>
        </authorList>
    </citation>
    <scope>NUCLEOTIDE SEQUENCE [LARGE SCALE GENOMIC DNA]</scope>
    <source>
        <strain evidence="5">H1</strain>
    </source>
</reference>
<dbReference type="InterPro" id="IPR005693">
    <property type="entry name" value="Mce"/>
</dbReference>
<dbReference type="Pfam" id="PF11887">
    <property type="entry name" value="Mce4_CUP1"/>
    <property type="match status" value="1"/>
</dbReference>
<dbReference type="InterPro" id="IPR052336">
    <property type="entry name" value="MlaD_Phospholipid_Transporter"/>
</dbReference>
<dbReference type="PROSITE" id="PS51257">
    <property type="entry name" value="PROKAR_LIPOPROTEIN"/>
    <property type="match status" value="1"/>
</dbReference>
<evidence type="ECO:0000256" key="1">
    <source>
        <dbReference type="SAM" id="Coils"/>
    </source>
</evidence>
<evidence type="ECO:0000313" key="7">
    <source>
        <dbReference type="EMBL" id="KWX06667.1"/>
    </source>
</evidence>